<dbReference type="RefSeq" id="XP_010431072.1">
    <property type="nucleotide sequence ID" value="XM_010432770.1"/>
</dbReference>
<dbReference type="PANTHER" id="PTHR31170">
    <property type="entry name" value="BNAC04G53230D PROTEIN"/>
    <property type="match status" value="1"/>
</dbReference>
<evidence type="ECO:0000313" key="4">
    <source>
        <dbReference type="RefSeq" id="XP_010431072.1"/>
    </source>
</evidence>
<evidence type="ECO:0000313" key="3">
    <source>
        <dbReference type="Proteomes" id="UP000694864"/>
    </source>
</evidence>
<feature type="transmembrane region" description="Helical" evidence="2">
    <location>
        <begin position="449"/>
        <end position="471"/>
    </location>
</feature>
<accession>A0ABM0TTD9</accession>
<keyword evidence="3" id="KW-1185">Reference proteome</keyword>
<dbReference type="PANTHER" id="PTHR31170:SF21">
    <property type="match status" value="1"/>
</dbReference>
<name>A0ABM0TTD9_CAMSA</name>
<dbReference type="InterPro" id="IPR004158">
    <property type="entry name" value="DUF247_pln"/>
</dbReference>
<sequence>MADKTGKNSDSSSSQPQSVLPSTSTPFPRPSLAEYENNILHYINSKVDLDTTRRKKPVLLLESACKESCCIFRVPQSFAEMNPEAYKPKVVSIGPYHYGGKHLEMIQQHKLRFLHLFLDKARKNGVDKNVLFKAVIHLEEEIRISYSEQLCETSEELVYMMILDGCFILMLLLIVSRNIELDESDDPIFTIPWILPSIESDLLLLENQVPFFVLQTLFVESKIGLAGDLNRMAFSFFNLSMDKPERYWVKHRNFKATHLLDLMRMSFVPNMGSTSMDEDEDFQLIKGESGKKSSLDYTLILSPTRLSLQGIDIRLRSDADSMIDIRLKKNKLQIPLLRLDAFISSVLLNCVAFEQFYTKSMNDITSYVVFMGCLLNGEEDATLLSDDNRIIENYFGSEIEVSQFFKTICKDVVFDIRRSYLRNVFAEVNEKTSKWYSEYRVYLHSPWKVLSISISLISSLLQTISAIFFYLSDINIRQNQ</sequence>
<keyword evidence="2" id="KW-0472">Membrane</keyword>
<evidence type="ECO:0000256" key="1">
    <source>
        <dbReference type="SAM" id="MobiDB-lite"/>
    </source>
</evidence>
<dbReference type="Proteomes" id="UP000694864">
    <property type="component" value="Chromosome 9"/>
</dbReference>
<dbReference type="Pfam" id="PF03140">
    <property type="entry name" value="DUF247"/>
    <property type="match status" value="1"/>
</dbReference>
<evidence type="ECO:0000256" key="2">
    <source>
        <dbReference type="SAM" id="Phobius"/>
    </source>
</evidence>
<organism evidence="3 4">
    <name type="scientific">Camelina sativa</name>
    <name type="common">False flax</name>
    <name type="synonym">Myagrum sativum</name>
    <dbReference type="NCBI Taxonomy" id="90675"/>
    <lineage>
        <taxon>Eukaryota</taxon>
        <taxon>Viridiplantae</taxon>
        <taxon>Streptophyta</taxon>
        <taxon>Embryophyta</taxon>
        <taxon>Tracheophyta</taxon>
        <taxon>Spermatophyta</taxon>
        <taxon>Magnoliopsida</taxon>
        <taxon>eudicotyledons</taxon>
        <taxon>Gunneridae</taxon>
        <taxon>Pentapetalae</taxon>
        <taxon>rosids</taxon>
        <taxon>malvids</taxon>
        <taxon>Brassicales</taxon>
        <taxon>Brassicaceae</taxon>
        <taxon>Camelineae</taxon>
        <taxon>Camelina</taxon>
    </lineage>
</organism>
<feature type="compositionally biased region" description="Low complexity" evidence="1">
    <location>
        <begin position="9"/>
        <end position="26"/>
    </location>
</feature>
<protein>
    <submittedName>
        <fullName evidence="4">UPF0481 protein At3g47200</fullName>
    </submittedName>
</protein>
<gene>
    <name evidence="4" type="primary">LOC104715356</name>
</gene>
<keyword evidence="2" id="KW-0812">Transmembrane</keyword>
<keyword evidence="2" id="KW-1133">Transmembrane helix</keyword>
<dbReference type="GeneID" id="104715356"/>
<proteinExistence type="predicted"/>
<reference evidence="3" key="1">
    <citation type="journal article" date="2014" name="Nat. Commun.">
        <title>The emerging biofuel crop Camelina sativa retains a highly undifferentiated hexaploid genome structure.</title>
        <authorList>
            <person name="Kagale S."/>
            <person name="Koh C."/>
            <person name="Nixon J."/>
            <person name="Bollina V."/>
            <person name="Clarke W.E."/>
            <person name="Tuteja R."/>
            <person name="Spillane C."/>
            <person name="Robinson S.J."/>
            <person name="Links M.G."/>
            <person name="Clarke C."/>
            <person name="Higgins E.E."/>
            <person name="Huebert T."/>
            <person name="Sharpe A.G."/>
            <person name="Parkin I.A."/>
        </authorList>
    </citation>
    <scope>NUCLEOTIDE SEQUENCE [LARGE SCALE GENOMIC DNA]</scope>
    <source>
        <strain evidence="3">cv. DH55</strain>
    </source>
</reference>
<feature type="region of interest" description="Disordered" evidence="1">
    <location>
        <begin position="1"/>
        <end position="28"/>
    </location>
</feature>
<reference evidence="4" key="2">
    <citation type="submission" date="2025-08" db="UniProtKB">
        <authorList>
            <consortium name="RefSeq"/>
        </authorList>
    </citation>
    <scope>IDENTIFICATION</scope>
    <source>
        <tissue evidence="4">Leaf</tissue>
    </source>
</reference>